<feature type="transmembrane region" description="Helical" evidence="1">
    <location>
        <begin position="120"/>
        <end position="140"/>
    </location>
</feature>
<gene>
    <name evidence="2" type="ORF">B0T19DRAFT_443095</name>
</gene>
<proteinExistence type="predicted"/>
<keyword evidence="3" id="KW-1185">Reference proteome</keyword>
<evidence type="ECO:0000313" key="3">
    <source>
        <dbReference type="Proteomes" id="UP001286456"/>
    </source>
</evidence>
<evidence type="ECO:0000313" key="2">
    <source>
        <dbReference type="EMBL" id="KAK3323614.1"/>
    </source>
</evidence>
<name>A0AAE0MA72_9PEZI</name>
<comment type="caution">
    <text evidence="2">The sequence shown here is derived from an EMBL/GenBank/DDBJ whole genome shotgun (WGS) entry which is preliminary data.</text>
</comment>
<feature type="transmembrane region" description="Helical" evidence="1">
    <location>
        <begin position="320"/>
        <end position="342"/>
    </location>
</feature>
<reference evidence="2" key="1">
    <citation type="journal article" date="2023" name="Mol. Phylogenet. Evol.">
        <title>Genome-scale phylogeny and comparative genomics of the fungal order Sordariales.</title>
        <authorList>
            <person name="Hensen N."/>
            <person name="Bonometti L."/>
            <person name="Westerberg I."/>
            <person name="Brannstrom I.O."/>
            <person name="Guillou S."/>
            <person name="Cros-Aarteil S."/>
            <person name="Calhoun S."/>
            <person name="Haridas S."/>
            <person name="Kuo A."/>
            <person name="Mondo S."/>
            <person name="Pangilinan J."/>
            <person name="Riley R."/>
            <person name="LaButti K."/>
            <person name="Andreopoulos B."/>
            <person name="Lipzen A."/>
            <person name="Chen C."/>
            <person name="Yan M."/>
            <person name="Daum C."/>
            <person name="Ng V."/>
            <person name="Clum A."/>
            <person name="Steindorff A."/>
            <person name="Ohm R.A."/>
            <person name="Martin F."/>
            <person name="Silar P."/>
            <person name="Natvig D.O."/>
            <person name="Lalanne C."/>
            <person name="Gautier V."/>
            <person name="Ament-Velasquez S.L."/>
            <person name="Kruys A."/>
            <person name="Hutchinson M.I."/>
            <person name="Powell A.J."/>
            <person name="Barry K."/>
            <person name="Miller A.N."/>
            <person name="Grigoriev I.V."/>
            <person name="Debuchy R."/>
            <person name="Gladieux P."/>
            <person name="Hiltunen Thoren M."/>
            <person name="Johannesson H."/>
        </authorList>
    </citation>
    <scope>NUCLEOTIDE SEQUENCE</scope>
    <source>
        <strain evidence="2">SMH4131-1</strain>
    </source>
</reference>
<feature type="transmembrane region" description="Helical" evidence="1">
    <location>
        <begin position="147"/>
        <end position="168"/>
    </location>
</feature>
<dbReference type="Proteomes" id="UP001286456">
    <property type="component" value="Unassembled WGS sequence"/>
</dbReference>
<keyword evidence="1" id="KW-0472">Membrane</keyword>
<dbReference type="EMBL" id="JAUEPO010000004">
    <property type="protein sequence ID" value="KAK3323614.1"/>
    <property type="molecule type" value="Genomic_DNA"/>
</dbReference>
<feature type="transmembrane region" description="Helical" evidence="1">
    <location>
        <begin position="188"/>
        <end position="217"/>
    </location>
</feature>
<dbReference type="AlphaFoldDB" id="A0AAE0MA72"/>
<sequence>MIPNVGMLSLSTVAHVKRALTVDDGTGHGQTHLPKWAFAVMLLDVIIFLPIFIFTSYSLGSLYPVLSIVEDPNPPAYEPLATEEDSSVPTKLDNPAKPVTSSLRAVNRHLRSIAGWKSNFRGLAAAIALSMLTSFVTNIFGGVTRTLASLLASLALVQLSAAWVHIVISTPSPRPFYRRLPALRTTFVATYLPVILFWAATTASVVVPTLVASALGIKTDYPRADTPEVDRSWFWKTPIIMLVSLAIQAFAVIPARVVLVRVQSSLLPVEEDAIVPFDRSFQGKLEPAVVGGKGYISVRDAWSTFSRASWVRLYLLHVKVFAVSLATSLLFAAFVIPQFFLIPHNKGKN</sequence>
<protein>
    <submittedName>
        <fullName evidence="2">Ubiquitin conjugating enzyme</fullName>
    </submittedName>
</protein>
<reference evidence="2" key="2">
    <citation type="submission" date="2023-06" db="EMBL/GenBank/DDBJ databases">
        <authorList>
            <consortium name="Lawrence Berkeley National Laboratory"/>
            <person name="Haridas S."/>
            <person name="Hensen N."/>
            <person name="Bonometti L."/>
            <person name="Westerberg I."/>
            <person name="Brannstrom I.O."/>
            <person name="Guillou S."/>
            <person name="Cros-Aarteil S."/>
            <person name="Calhoun S."/>
            <person name="Kuo A."/>
            <person name="Mondo S."/>
            <person name="Pangilinan J."/>
            <person name="Riley R."/>
            <person name="Labutti K."/>
            <person name="Andreopoulos B."/>
            <person name="Lipzen A."/>
            <person name="Chen C."/>
            <person name="Yanf M."/>
            <person name="Daum C."/>
            <person name="Ng V."/>
            <person name="Clum A."/>
            <person name="Steindorff A."/>
            <person name="Ohm R."/>
            <person name="Martin F."/>
            <person name="Silar P."/>
            <person name="Natvig D."/>
            <person name="Lalanne C."/>
            <person name="Gautier V."/>
            <person name="Ament-Velasquez S.L."/>
            <person name="Kruys A."/>
            <person name="Hutchinson M.I."/>
            <person name="Powell A.J."/>
            <person name="Barry K."/>
            <person name="Miller A.N."/>
            <person name="Grigoriev I.V."/>
            <person name="Debuchy R."/>
            <person name="Gladieux P."/>
            <person name="Thoren M.H."/>
            <person name="Johannesson H."/>
        </authorList>
    </citation>
    <scope>NUCLEOTIDE SEQUENCE</scope>
    <source>
        <strain evidence="2">SMH4131-1</strain>
    </source>
</reference>
<feature type="transmembrane region" description="Helical" evidence="1">
    <location>
        <begin position="36"/>
        <end position="57"/>
    </location>
</feature>
<evidence type="ECO:0000256" key="1">
    <source>
        <dbReference type="SAM" id="Phobius"/>
    </source>
</evidence>
<accession>A0AAE0MA72</accession>
<feature type="transmembrane region" description="Helical" evidence="1">
    <location>
        <begin position="238"/>
        <end position="259"/>
    </location>
</feature>
<keyword evidence="1" id="KW-0812">Transmembrane</keyword>
<keyword evidence="1" id="KW-1133">Transmembrane helix</keyword>
<organism evidence="2 3">
    <name type="scientific">Cercophora scortea</name>
    <dbReference type="NCBI Taxonomy" id="314031"/>
    <lineage>
        <taxon>Eukaryota</taxon>
        <taxon>Fungi</taxon>
        <taxon>Dikarya</taxon>
        <taxon>Ascomycota</taxon>
        <taxon>Pezizomycotina</taxon>
        <taxon>Sordariomycetes</taxon>
        <taxon>Sordariomycetidae</taxon>
        <taxon>Sordariales</taxon>
        <taxon>Lasiosphaeriaceae</taxon>
        <taxon>Cercophora</taxon>
    </lineage>
</organism>